<dbReference type="EMBL" id="CAMAPF010000021">
    <property type="protein sequence ID" value="CAH9071641.1"/>
    <property type="molecule type" value="Genomic_DNA"/>
</dbReference>
<evidence type="ECO:0000313" key="1">
    <source>
        <dbReference type="EMBL" id="CAH9071641.1"/>
    </source>
</evidence>
<dbReference type="AlphaFoldDB" id="A0AAV0CCR7"/>
<sequence>MMGHTEYYLNEFKGNVVIVVIFITKRGSVAFNWKLPKKESVAFKKEWRKYIIGLTCYIQKVTGKQLVLDVRKVRVTEVFLNLLYSRLLSEMCKRNIFGS</sequence>
<organism evidence="1 2">
    <name type="scientific">Cuscuta epithymum</name>
    <dbReference type="NCBI Taxonomy" id="186058"/>
    <lineage>
        <taxon>Eukaryota</taxon>
        <taxon>Viridiplantae</taxon>
        <taxon>Streptophyta</taxon>
        <taxon>Embryophyta</taxon>
        <taxon>Tracheophyta</taxon>
        <taxon>Spermatophyta</taxon>
        <taxon>Magnoliopsida</taxon>
        <taxon>eudicotyledons</taxon>
        <taxon>Gunneridae</taxon>
        <taxon>Pentapetalae</taxon>
        <taxon>asterids</taxon>
        <taxon>lamiids</taxon>
        <taxon>Solanales</taxon>
        <taxon>Convolvulaceae</taxon>
        <taxon>Cuscuteae</taxon>
        <taxon>Cuscuta</taxon>
        <taxon>Cuscuta subgen. Cuscuta</taxon>
    </lineage>
</organism>
<accession>A0AAV0CCR7</accession>
<proteinExistence type="predicted"/>
<comment type="caution">
    <text evidence="1">The sequence shown here is derived from an EMBL/GenBank/DDBJ whole genome shotgun (WGS) entry which is preliminary data.</text>
</comment>
<keyword evidence="2" id="KW-1185">Reference proteome</keyword>
<name>A0AAV0CCR7_9ASTE</name>
<evidence type="ECO:0000313" key="2">
    <source>
        <dbReference type="Proteomes" id="UP001152523"/>
    </source>
</evidence>
<protein>
    <submittedName>
        <fullName evidence="1">Uncharacterized protein</fullName>
    </submittedName>
</protein>
<reference evidence="1" key="1">
    <citation type="submission" date="2022-07" db="EMBL/GenBank/DDBJ databases">
        <authorList>
            <person name="Macas J."/>
            <person name="Novak P."/>
            <person name="Neumann P."/>
        </authorList>
    </citation>
    <scope>NUCLEOTIDE SEQUENCE</scope>
</reference>
<dbReference type="Proteomes" id="UP001152523">
    <property type="component" value="Unassembled WGS sequence"/>
</dbReference>
<gene>
    <name evidence="1" type="ORF">CEPIT_LOCUS4021</name>
</gene>